<dbReference type="PANTHER" id="PTHR37577">
    <property type="entry name" value="INTEGRAL MEMBRANE PROTEIN"/>
    <property type="match status" value="1"/>
</dbReference>
<feature type="transmembrane region" description="Helical" evidence="1">
    <location>
        <begin position="139"/>
        <end position="159"/>
    </location>
</feature>
<evidence type="ECO:0000313" key="2">
    <source>
        <dbReference type="EMBL" id="KAF2675445.1"/>
    </source>
</evidence>
<feature type="transmembrane region" description="Helical" evidence="1">
    <location>
        <begin position="58"/>
        <end position="80"/>
    </location>
</feature>
<proteinExistence type="predicted"/>
<reference evidence="2" key="1">
    <citation type="journal article" date="2020" name="Stud. Mycol.">
        <title>101 Dothideomycetes genomes: a test case for predicting lifestyles and emergence of pathogens.</title>
        <authorList>
            <person name="Haridas S."/>
            <person name="Albert R."/>
            <person name="Binder M."/>
            <person name="Bloem J."/>
            <person name="Labutti K."/>
            <person name="Salamov A."/>
            <person name="Andreopoulos B."/>
            <person name="Baker S."/>
            <person name="Barry K."/>
            <person name="Bills G."/>
            <person name="Bluhm B."/>
            <person name="Cannon C."/>
            <person name="Castanera R."/>
            <person name="Culley D."/>
            <person name="Daum C."/>
            <person name="Ezra D."/>
            <person name="Gonzalez J."/>
            <person name="Henrissat B."/>
            <person name="Kuo A."/>
            <person name="Liang C."/>
            <person name="Lipzen A."/>
            <person name="Lutzoni F."/>
            <person name="Magnuson J."/>
            <person name="Mondo S."/>
            <person name="Nolan M."/>
            <person name="Ohm R."/>
            <person name="Pangilinan J."/>
            <person name="Park H.-J."/>
            <person name="Ramirez L."/>
            <person name="Alfaro M."/>
            <person name="Sun H."/>
            <person name="Tritt A."/>
            <person name="Yoshinaga Y."/>
            <person name="Zwiers L.-H."/>
            <person name="Turgeon B."/>
            <person name="Goodwin S."/>
            <person name="Spatafora J."/>
            <person name="Crous P."/>
            <person name="Grigoriev I."/>
        </authorList>
    </citation>
    <scope>NUCLEOTIDE SEQUENCE</scope>
    <source>
        <strain evidence="2">CBS 115976</strain>
    </source>
</reference>
<feature type="transmembrane region" description="Helical" evidence="1">
    <location>
        <begin position="220"/>
        <end position="239"/>
    </location>
</feature>
<dbReference type="OrthoDB" id="5427664at2759"/>
<dbReference type="EMBL" id="MU004230">
    <property type="protein sequence ID" value="KAF2675445.1"/>
    <property type="molecule type" value="Genomic_DNA"/>
</dbReference>
<gene>
    <name evidence="2" type="ORF">BT63DRAFT_450431</name>
</gene>
<keyword evidence="1" id="KW-1133">Transmembrane helix</keyword>
<feature type="transmembrane region" description="Helical" evidence="1">
    <location>
        <begin position="87"/>
        <end position="108"/>
    </location>
</feature>
<feature type="transmembrane region" description="Helical" evidence="1">
    <location>
        <begin position="180"/>
        <end position="200"/>
    </location>
</feature>
<keyword evidence="1" id="KW-0812">Transmembrane</keyword>
<dbReference type="PANTHER" id="PTHR37577:SF1">
    <property type="entry name" value="INTEGRAL MEMBRANE PROTEIN"/>
    <property type="match status" value="1"/>
</dbReference>
<dbReference type="Proteomes" id="UP000799302">
    <property type="component" value="Unassembled WGS sequence"/>
</dbReference>
<keyword evidence="1" id="KW-0472">Membrane</keyword>
<protein>
    <submittedName>
        <fullName evidence="2">Uncharacterized protein</fullName>
    </submittedName>
</protein>
<keyword evidence="3" id="KW-1185">Reference proteome</keyword>
<dbReference type="AlphaFoldDB" id="A0A6A6UT60"/>
<organism evidence="2 3">
    <name type="scientific">Microthyrium microscopicum</name>
    <dbReference type="NCBI Taxonomy" id="703497"/>
    <lineage>
        <taxon>Eukaryota</taxon>
        <taxon>Fungi</taxon>
        <taxon>Dikarya</taxon>
        <taxon>Ascomycota</taxon>
        <taxon>Pezizomycotina</taxon>
        <taxon>Dothideomycetes</taxon>
        <taxon>Dothideomycetes incertae sedis</taxon>
        <taxon>Microthyriales</taxon>
        <taxon>Microthyriaceae</taxon>
        <taxon>Microthyrium</taxon>
    </lineage>
</organism>
<sequence length="301" mass="33924">MEEHSEEAGNVDEVLSKKQSVLHDLILLLSDVQTLNGIALLVSGLAQFKGLSLYNLHILYDTINFTSVSNCAGIAVTFGYKREFRKLRIALVIIFLFLYVGFTITFGIRLRDWSDEKAGLCYNTVTIATSYSQHPTADYAYIGITCPFMIIVTVIALLAMGNKDRGFFKSEVSSLSPGQLAGNVFFYAFLQFPLHFYSVVALRASNQSRIDPASMSENEWGFGQVVSVILLAAILFECWKTWSSRWHVLFLIIWKANEQPLGYREWKAHRIERAGNKRAGDHERAGNERLGDDIELEAVPH</sequence>
<name>A0A6A6UT60_9PEZI</name>
<dbReference type="InterPro" id="IPR053018">
    <property type="entry name" value="Elsinochrome_Biosynth-Asso"/>
</dbReference>
<evidence type="ECO:0000313" key="3">
    <source>
        <dbReference type="Proteomes" id="UP000799302"/>
    </source>
</evidence>
<feature type="transmembrane region" description="Helical" evidence="1">
    <location>
        <begin position="25"/>
        <end position="46"/>
    </location>
</feature>
<accession>A0A6A6UT60</accession>
<evidence type="ECO:0000256" key="1">
    <source>
        <dbReference type="SAM" id="Phobius"/>
    </source>
</evidence>